<comment type="caution">
    <text evidence="2">The sequence shown here is derived from an EMBL/GenBank/DDBJ whole genome shotgun (WGS) entry which is preliminary data.</text>
</comment>
<feature type="compositionally biased region" description="Basic and acidic residues" evidence="1">
    <location>
        <begin position="187"/>
        <end position="200"/>
    </location>
</feature>
<keyword evidence="3" id="KW-1185">Reference proteome</keyword>
<accession>A0A428NYR8</accession>
<dbReference type="STRING" id="1325734.A0A428NYR8"/>
<feature type="region of interest" description="Disordered" evidence="1">
    <location>
        <begin position="172"/>
        <end position="214"/>
    </location>
</feature>
<proteinExistence type="predicted"/>
<name>A0A428NYR8_9HYPO</name>
<evidence type="ECO:0000313" key="3">
    <source>
        <dbReference type="Proteomes" id="UP000288168"/>
    </source>
</evidence>
<dbReference type="OrthoDB" id="5096715at2759"/>
<evidence type="ECO:0000256" key="1">
    <source>
        <dbReference type="SAM" id="MobiDB-lite"/>
    </source>
</evidence>
<protein>
    <submittedName>
        <fullName evidence="2">Uncharacterized protein</fullName>
    </submittedName>
</protein>
<dbReference type="EMBL" id="NKCI01000252">
    <property type="protein sequence ID" value="RSL45861.1"/>
    <property type="molecule type" value="Genomic_DNA"/>
</dbReference>
<sequence>MVYSSFASALQNSIAGWSKDLERIQDPDAAFDAELAKLHDQAREQLEKFALNPKQENLPLIQQELLLIGRQITELELDYAAIRMHNQHTCEEAAQALADKMFGELIDISGSRILQSSSIEPISPEAGQTHETSPILHEHSSSNQNLTETKEFVSQTNEFHAMVTRAVHQVPLPSTDSHAAGHTGIKRNRDASIETIEEQRPHKRSRLFGDGVTRHDPPVSLFAGPDSPYEHKTSQMAFIRRMGLAHTRKAIRLGENGHIISLAAFYSPSHKGWVCAMHVPEGQTVPSIDAMVAEKLRTDPSMRHLGLYSSEVDERPIDEATGN</sequence>
<evidence type="ECO:0000313" key="2">
    <source>
        <dbReference type="EMBL" id="RSL45861.1"/>
    </source>
</evidence>
<dbReference type="AlphaFoldDB" id="A0A428NYR8"/>
<gene>
    <name evidence="2" type="ORF">CEP54_014103</name>
</gene>
<feature type="region of interest" description="Disordered" evidence="1">
    <location>
        <begin position="123"/>
        <end position="148"/>
    </location>
</feature>
<organism evidence="2 3">
    <name type="scientific">Fusarium duplospermum</name>
    <dbReference type="NCBI Taxonomy" id="1325734"/>
    <lineage>
        <taxon>Eukaryota</taxon>
        <taxon>Fungi</taxon>
        <taxon>Dikarya</taxon>
        <taxon>Ascomycota</taxon>
        <taxon>Pezizomycotina</taxon>
        <taxon>Sordariomycetes</taxon>
        <taxon>Hypocreomycetidae</taxon>
        <taxon>Hypocreales</taxon>
        <taxon>Nectriaceae</taxon>
        <taxon>Fusarium</taxon>
        <taxon>Fusarium solani species complex</taxon>
    </lineage>
</organism>
<dbReference type="Proteomes" id="UP000288168">
    <property type="component" value="Unassembled WGS sequence"/>
</dbReference>
<reference evidence="2 3" key="1">
    <citation type="submission" date="2017-06" db="EMBL/GenBank/DDBJ databases">
        <title>Comparative genomic analysis of Ambrosia Fusariam Clade fungi.</title>
        <authorList>
            <person name="Stajich J.E."/>
            <person name="Carrillo J."/>
            <person name="Kijimoto T."/>
            <person name="Eskalen A."/>
            <person name="O'Donnell K."/>
            <person name="Kasson M."/>
        </authorList>
    </citation>
    <scope>NUCLEOTIDE SEQUENCE [LARGE SCALE GENOMIC DNA]</scope>
    <source>
        <strain evidence="2 3">NRRL62584</strain>
    </source>
</reference>